<dbReference type="AlphaFoldDB" id="G7VIC2"/>
<organism evidence="1 2">
    <name type="scientific">Pyrobaculum ferrireducens</name>
    <dbReference type="NCBI Taxonomy" id="1104324"/>
    <lineage>
        <taxon>Archaea</taxon>
        <taxon>Thermoproteota</taxon>
        <taxon>Thermoprotei</taxon>
        <taxon>Thermoproteales</taxon>
        <taxon>Thermoproteaceae</taxon>
        <taxon>Pyrobaculum</taxon>
    </lineage>
</organism>
<evidence type="ECO:0000313" key="2">
    <source>
        <dbReference type="Proteomes" id="UP000005867"/>
    </source>
</evidence>
<dbReference type="EMBL" id="CP003098">
    <property type="protein sequence ID" value="AET33402.1"/>
    <property type="molecule type" value="Genomic_DNA"/>
</dbReference>
<dbReference type="STRING" id="1104324.P186_2006"/>
<name>G7VIC2_9CREN</name>
<reference evidence="1 2" key="1">
    <citation type="journal article" date="2012" name="J. Bacteriol.">
        <title>Complete genome sequence of strain 1860, a crenarchaeon of the genus pyrobaculum able to grow with various electron acceptors.</title>
        <authorList>
            <person name="Mardanov A.V."/>
            <person name="Gumerov V.M."/>
            <person name="Slobodkina G.B."/>
            <person name="Beletsky A.V."/>
            <person name="Bonch-Osmolovskaya E.A."/>
            <person name="Ravin N.V."/>
            <person name="Skryabin K.G."/>
        </authorList>
    </citation>
    <scope>NUCLEOTIDE SEQUENCE [LARGE SCALE GENOMIC DNA]</scope>
    <source>
        <strain evidence="1 2">1860</strain>
    </source>
</reference>
<gene>
    <name evidence="1" type="ORF">P186_2006</name>
</gene>
<dbReference type="Proteomes" id="UP000005867">
    <property type="component" value="Chromosome"/>
</dbReference>
<protein>
    <submittedName>
        <fullName evidence="1">Uncharacterized protein</fullName>
    </submittedName>
</protein>
<dbReference type="HOGENOM" id="CLU_3178728_0_0_2"/>
<accession>G7VIC2</accession>
<sequence>MPKEVTEYLYAEVFNIVRLRFTTDILMVNCFAPSKWMRQLVLTHLN</sequence>
<keyword evidence="2" id="KW-1185">Reference proteome</keyword>
<proteinExistence type="predicted"/>
<dbReference type="KEGG" id="pyr:P186_2006"/>
<dbReference type="BioCyc" id="PSP1104324:GJSN-1958-MONOMER"/>
<evidence type="ECO:0000313" key="1">
    <source>
        <dbReference type="EMBL" id="AET33402.1"/>
    </source>
</evidence>